<keyword evidence="5" id="KW-1133">Transmembrane helix</keyword>
<feature type="domain" description="RING-type" evidence="6">
    <location>
        <begin position="186"/>
        <end position="227"/>
    </location>
</feature>
<dbReference type="Pfam" id="PF13639">
    <property type="entry name" value="zf-RING_2"/>
    <property type="match status" value="1"/>
</dbReference>
<evidence type="ECO:0000256" key="4">
    <source>
        <dbReference type="PROSITE-ProRule" id="PRU00175"/>
    </source>
</evidence>
<keyword evidence="1" id="KW-0479">Metal-binding</keyword>
<keyword evidence="3" id="KW-0862">Zinc</keyword>
<keyword evidence="2 4" id="KW-0863">Zinc-finger</keyword>
<dbReference type="AlphaFoldDB" id="A0A7S3D9V2"/>
<dbReference type="GO" id="GO:0005634">
    <property type="term" value="C:nucleus"/>
    <property type="evidence" value="ECO:0007669"/>
    <property type="project" value="TreeGrafter"/>
</dbReference>
<accession>A0A7S3D9V2</accession>
<dbReference type="PROSITE" id="PS50089">
    <property type="entry name" value="ZF_RING_2"/>
    <property type="match status" value="1"/>
</dbReference>
<dbReference type="GO" id="GO:0006511">
    <property type="term" value="P:ubiquitin-dependent protein catabolic process"/>
    <property type="evidence" value="ECO:0007669"/>
    <property type="project" value="TreeGrafter"/>
</dbReference>
<dbReference type="InterPro" id="IPR013083">
    <property type="entry name" value="Znf_RING/FYVE/PHD"/>
</dbReference>
<dbReference type="SMART" id="SM00184">
    <property type="entry name" value="RING"/>
    <property type="match status" value="1"/>
</dbReference>
<gene>
    <name evidence="7" type="ORF">PBIL07802_LOCUS13065</name>
    <name evidence="8" type="ORF">PBIL07802_LOCUS13066</name>
</gene>
<evidence type="ECO:0000256" key="1">
    <source>
        <dbReference type="ARBA" id="ARBA00022723"/>
    </source>
</evidence>
<name>A0A7S3D9V2_9EUKA</name>
<keyword evidence="5" id="KW-0812">Transmembrane</keyword>
<dbReference type="GO" id="GO:0008270">
    <property type="term" value="F:zinc ion binding"/>
    <property type="evidence" value="ECO:0007669"/>
    <property type="project" value="UniProtKB-KW"/>
</dbReference>
<evidence type="ECO:0000259" key="6">
    <source>
        <dbReference type="PROSITE" id="PS50089"/>
    </source>
</evidence>
<dbReference type="SUPFAM" id="SSF57850">
    <property type="entry name" value="RING/U-box"/>
    <property type="match status" value="1"/>
</dbReference>
<evidence type="ECO:0000256" key="2">
    <source>
        <dbReference type="ARBA" id="ARBA00022771"/>
    </source>
</evidence>
<evidence type="ECO:0000313" key="7">
    <source>
        <dbReference type="EMBL" id="CAE0250860.1"/>
    </source>
</evidence>
<feature type="transmembrane region" description="Helical" evidence="5">
    <location>
        <begin position="80"/>
        <end position="96"/>
    </location>
</feature>
<evidence type="ECO:0000313" key="8">
    <source>
        <dbReference type="EMBL" id="CAE0250861.1"/>
    </source>
</evidence>
<dbReference type="InterPro" id="IPR001841">
    <property type="entry name" value="Znf_RING"/>
</dbReference>
<proteinExistence type="predicted"/>
<dbReference type="Gene3D" id="3.30.40.10">
    <property type="entry name" value="Zinc/RING finger domain, C3HC4 (zinc finger)"/>
    <property type="match status" value="1"/>
</dbReference>
<dbReference type="InterPro" id="IPR051834">
    <property type="entry name" value="RING_finger_E3_ligase"/>
</dbReference>
<keyword evidence="5" id="KW-0472">Membrane</keyword>
<dbReference type="EMBL" id="HBIB01020172">
    <property type="protein sequence ID" value="CAE0250861.1"/>
    <property type="molecule type" value="Transcribed_RNA"/>
</dbReference>
<dbReference type="PANTHER" id="PTHR45931:SF3">
    <property type="entry name" value="RING ZINC FINGER-CONTAINING PROTEIN"/>
    <property type="match status" value="1"/>
</dbReference>
<dbReference type="GO" id="GO:0061630">
    <property type="term" value="F:ubiquitin protein ligase activity"/>
    <property type="evidence" value="ECO:0007669"/>
    <property type="project" value="TreeGrafter"/>
</dbReference>
<evidence type="ECO:0000256" key="5">
    <source>
        <dbReference type="SAM" id="Phobius"/>
    </source>
</evidence>
<organism evidence="8">
    <name type="scientific">Palpitomonas bilix</name>
    <dbReference type="NCBI Taxonomy" id="652834"/>
    <lineage>
        <taxon>Eukaryota</taxon>
        <taxon>Eukaryota incertae sedis</taxon>
    </lineage>
</organism>
<feature type="transmembrane region" description="Helical" evidence="5">
    <location>
        <begin position="49"/>
        <end position="68"/>
    </location>
</feature>
<dbReference type="PANTHER" id="PTHR45931">
    <property type="entry name" value="SI:CH211-59O9.10"/>
    <property type="match status" value="1"/>
</dbReference>
<reference evidence="8" key="1">
    <citation type="submission" date="2021-01" db="EMBL/GenBank/DDBJ databases">
        <authorList>
            <person name="Corre E."/>
            <person name="Pelletier E."/>
            <person name="Niang G."/>
            <person name="Scheremetjew M."/>
            <person name="Finn R."/>
            <person name="Kale V."/>
            <person name="Holt S."/>
            <person name="Cochrane G."/>
            <person name="Meng A."/>
            <person name="Brown T."/>
            <person name="Cohen L."/>
        </authorList>
    </citation>
    <scope>NUCLEOTIDE SEQUENCE</scope>
    <source>
        <strain evidence="8">NIES-2562</strain>
    </source>
</reference>
<evidence type="ECO:0000256" key="3">
    <source>
        <dbReference type="ARBA" id="ARBA00022833"/>
    </source>
</evidence>
<dbReference type="EMBL" id="HBIB01020171">
    <property type="protein sequence ID" value="CAE0250860.1"/>
    <property type="molecule type" value="Transcribed_RNA"/>
</dbReference>
<sequence length="230" mass="26668">MRRDGGDEEMGVRERSFSLDSQDDYRERRETCWQRTRLKLNKMMRSRRWLAVLAIITIALFVLINVVMAENGSNSKLSSMVALIFSLVLGLLLYLFKRGARTLQLQLDRSHSLTNMRVHLDRERLNLLMTDRDFDANDYEALLALDEEMNHGKVALTSTDLDRFPIYTMPPREDNLKDEGQEAYRCSICLELLLPGNVARLLPCMHQFHADCVDKWLLMDARCPVCKLAV</sequence>
<protein>
    <recommendedName>
        <fullName evidence="6">RING-type domain-containing protein</fullName>
    </recommendedName>
</protein>